<keyword evidence="1" id="KW-0472">Membrane</keyword>
<dbReference type="InterPro" id="IPR029063">
    <property type="entry name" value="SAM-dependent_MTases_sf"/>
</dbReference>
<evidence type="ECO:0000313" key="2">
    <source>
        <dbReference type="EMBL" id="RLC37543.1"/>
    </source>
</evidence>
<keyword evidence="1" id="KW-0812">Transmembrane</keyword>
<comment type="caution">
    <text evidence="2">The sequence shown here is derived from an EMBL/GenBank/DDBJ whole genome shotgun (WGS) entry which is preliminary data.</text>
</comment>
<dbReference type="CDD" id="cd02440">
    <property type="entry name" value="AdoMet_MTases"/>
    <property type="match status" value="1"/>
</dbReference>
<sequence length="244" mass="28295">MELAEYTRMERYEKNYWWHIGRRYILGQILTKFVTPTGKLNVLDLGCGTGINFSWLKKWGVVTGLDNEPNALSYCRQKSAYHRLIQDDATRPSSEKYDLITAFDLLEHMEDDRLALRRWHSNLTPSGYLLLTVPAHQWLFGAHDKALHHKRRYSSFELSQKIRAAGFKIKFLSPFFFFVFPVFVVIRLVKKYAKPETTYETVSDAIHLNGFLVWLSKLEAYLLTSGIGLPWGSSILVVATKDLK</sequence>
<dbReference type="EMBL" id="QMNG01000003">
    <property type="protein sequence ID" value="RLC37543.1"/>
    <property type="molecule type" value="Genomic_DNA"/>
</dbReference>
<name>A0A420ZD73_UNCK3</name>
<evidence type="ECO:0008006" key="4">
    <source>
        <dbReference type="Google" id="ProtNLM"/>
    </source>
</evidence>
<proteinExistence type="predicted"/>
<dbReference type="AlphaFoldDB" id="A0A420ZD73"/>
<reference evidence="2 3" key="1">
    <citation type="submission" date="2018-06" db="EMBL/GenBank/DDBJ databases">
        <title>Extensive metabolic versatility and redundancy in microbially diverse, dynamic hydrothermal sediments.</title>
        <authorList>
            <person name="Dombrowski N."/>
            <person name="Teske A."/>
            <person name="Baker B.J."/>
        </authorList>
    </citation>
    <scope>NUCLEOTIDE SEQUENCE [LARGE SCALE GENOMIC DNA]</scope>
    <source>
        <strain evidence="2">B79_G16</strain>
    </source>
</reference>
<protein>
    <recommendedName>
        <fullName evidence="4">Class I SAM-dependent methyltransferase</fullName>
    </recommendedName>
</protein>
<evidence type="ECO:0000256" key="1">
    <source>
        <dbReference type="SAM" id="Phobius"/>
    </source>
</evidence>
<dbReference type="Gene3D" id="3.40.50.150">
    <property type="entry name" value="Vaccinia Virus protein VP39"/>
    <property type="match status" value="1"/>
</dbReference>
<dbReference type="SUPFAM" id="SSF53335">
    <property type="entry name" value="S-adenosyl-L-methionine-dependent methyltransferases"/>
    <property type="match status" value="1"/>
</dbReference>
<dbReference type="Pfam" id="PF13489">
    <property type="entry name" value="Methyltransf_23"/>
    <property type="match status" value="1"/>
</dbReference>
<feature type="transmembrane region" description="Helical" evidence="1">
    <location>
        <begin position="220"/>
        <end position="239"/>
    </location>
</feature>
<evidence type="ECO:0000313" key="3">
    <source>
        <dbReference type="Proteomes" id="UP000281261"/>
    </source>
</evidence>
<feature type="transmembrane region" description="Helical" evidence="1">
    <location>
        <begin position="171"/>
        <end position="189"/>
    </location>
</feature>
<gene>
    <name evidence="2" type="ORF">DRH29_01595</name>
</gene>
<dbReference type="PANTHER" id="PTHR43861">
    <property type="entry name" value="TRANS-ACONITATE 2-METHYLTRANSFERASE-RELATED"/>
    <property type="match status" value="1"/>
</dbReference>
<accession>A0A420ZD73</accession>
<keyword evidence="1" id="KW-1133">Transmembrane helix</keyword>
<dbReference type="Proteomes" id="UP000281261">
    <property type="component" value="Unassembled WGS sequence"/>
</dbReference>
<organism evidence="2 3">
    <name type="scientific">candidate division Kazan bacterium</name>
    <dbReference type="NCBI Taxonomy" id="2202143"/>
    <lineage>
        <taxon>Bacteria</taxon>
        <taxon>Bacteria division Kazan-3B-28</taxon>
    </lineage>
</organism>